<comment type="caution">
    <text evidence="1">The sequence shown here is derived from an EMBL/GenBank/DDBJ whole genome shotgun (WGS) entry which is preliminary data.</text>
</comment>
<accession>A0A7K1SR60</accession>
<dbReference type="EMBL" id="WPIN01000037">
    <property type="protein sequence ID" value="MVM36281.1"/>
    <property type="molecule type" value="Genomic_DNA"/>
</dbReference>
<evidence type="ECO:0000313" key="1">
    <source>
        <dbReference type="EMBL" id="MVM36281.1"/>
    </source>
</evidence>
<dbReference type="Proteomes" id="UP000436006">
    <property type="component" value="Unassembled WGS sequence"/>
</dbReference>
<dbReference type="AlphaFoldDB" id="A0A7K1SR60"/>
<protein>
    <submittedName>
        <fullName evidence="1">Uncharacterized protein</fullName>
    </submittedName>
</protein>
<sequence>MRDRILHEIAIICRAQGFEGDTSVILSKSPTSMASALRLLGVDNLIIGIVANWGDSWCDDEVLAMLKSINDTGTL</sequence>
<name>A0A7K1SR60_9BACT</name>
<dbReference type="RefSeq" id="WP_157591078.1">
    <property type="nucleotide sequence ID" value="NZ_WPIN01000037.1"/>
</dbReference>
<reference evidence="1 2" key="1">
    <citation type="submission" date="2019-12" db="EMBL/GenBank/DDBJ databases">
        <title>Spirosoma sp. HMF4905 genome sequencing and assembly.</title>
        <authorList>
            <person name="Kang H."/>
            <person name="Cha I."/>
            <person name="Kim H."/>
            <person name="Joh K."/>
        </authorList>
    </citation>
    <scope>NUCLEOTIDE SEQUENCE [LARGE SCALE GENOMIC DNA]</scope>
    <source>
        <strain evidence="1 2">HMF4905</strain>
    </source>
</reference>
<gene>
    <name evidence="1" type="ORF">GO755_40110</name>
</gene>
<keyword evidence="2" id="KW-1185">Reference proteome</keyword>
<organism evidence="1 2">
    <name type="scientific">Spirosoma arboris</name>
    <dbReference type="NCBI Taxonomy" id="2682092"/>
    <lineage>
        <taxon>Bacteria</taxon>
        <taxon>Pseudomonadati</taxon>
        <taxon>Bacteroidota</taxon>
        <taxon>Cytophagia</taxon>
        <taxon>Cytophagales</taxon>
        <taxon>Cytophagaceae</taxon>
        <taxon>Spirosoma</taxon>
    </lineage>
</organism>
<evidence type="ECO:0000313" key="2">
    <source>
        <dbReference type="Proteomes" id="UP000436006"/>
    </source>
</evidence>
<proteinExistence type="predicted"/>